<keyword evidence="2" id="KW-1185">Reference proteome</keyword>
<sequence>MSERMNLQDVLREYGVPLATLNVTASHDDCLRLRERLMAIRSVSQGNDQGYLEVACTFYIDVHDIDRYLSGELPNLAEIYTFPEDVKTHTEE</sequence>
<organism evidence="1 2">
    <name type="scientific">Anaerospora hongkongensis</name>
    <dbReference type="NCBI Taxonomy" id="244830"/>
    <lineage>
        <taxon>Bacteria</taxon>
        <taxon>Bacillati</taxon>
        <taxon>Bacillota</taxon>
        <taxon>Negativicutes</taxon>
        <taxon>Selenomonadales</taxon>
        <taxon>Sporomusaceae</taxon>
        <taxon>Anaerospora</taxon>
    </lineage>
</organism>
<dbReference type="EMBL" id="SLUI01000003">
    <property type="protein sequence ID" value="TCL38543.1"/>
    <property type="molecule type" value="Genomic_DNA"/>
</dbReference>
<dbReference type="OrthoDB" id="1666358at2"/>
<accession>A0A4R1PZQ9</accession>
<reference evidence="1 2" key="1">
    <citation type="submission" date="2019-03" db="EMBL/GenBank/DDBJ databases">
        <title>Genomic Encyclopedia of Type Strains, Phase IV (KMG-IV): sequencing the most valuable type-strain genomes for metagenomic binning, comparative biology and taxonomic classification.</title>
        <authorList>
            <person name="Goeker M."/>
        </authorList>
    </citation>
    <scope>NUCLEOTIDE SEQUENCE [LARGE SCALE GENOMIC DNA]</scope>
    <source>
        <strain evidence="1 2">DSM 15969</strain>
    </source>
</reference>
<protein>
    <submittedName>
        <fullName evidence="1">Uncharacterized protein</fullName>
    </submittedName>
</protein>
<proteinExistence type="predicted"/>
<evidence type="ECO:0000313" key="1">
    <source>
        <dbReference type="EMBL" id="TCL38543.1"/>
    </source>
</evidence>
<dbReference type="AlphaFoldDB" id="A0A4R1PZQ9"/>
<name>A0A4R1PZQ9_9FIRM</name>
<evidence type="ECO:0000313" key="2">
    <source>
        <dbReference type="Proteomes" id="UP000295063"/>
    </source>
</evidence>
<comment type="caution">
    <text evidence="1">The sequence shown here is derived from an EMBL/GenBank/DDBJ whole genome shotgun (WGS) entry which is preliminary data.</text>
</comment>
<dbReference type="Proteomes" id="UP000295063">
    <property type="component" value="Unassembled WGS sequence"/>
</dbReference>
<dbReference type="RefSeq" id="WP_132076451.1">
    <property type="nucleotide sequence ID" value="NZ_DAIMLW010000185.1"/>
</dbReference>
<gene>
    <name evidence="1" type="ORF">EV210_10315</name>
</gene>